<keyword evidence="1" id="KW-1133">Transmembrane helix</keyword>
<organism evidence="2 3">
    <name type="scientific">Calycina marina</name>
    <dbReference type="NCBI Taxonomy" id="1763456"/>
    <lineage>
        <taxon>Eukaryota</taxon>
        <taxon>Fungi</taxon>
        <taxon>Dikarya</taxon>
        <taxon>Ascomycota</taxon>
        <taxon>Pezizomycotina</taxon>
        <taxon>Leotiomycetes</taxon>
        <taxon>Helotiales</taxon>
        <taxon>Pezizellaceae</taxon>
        <taxon>Calycina</taxon>
    </lineage>
</organism>
<dbReference type="AlphaFoldDB" id="A0A9P8CCV9"/>
<comment type="caution">
    <text evidence="2">The sequence shown here is derived from an EMBL/GenBank/DDBJ whole genome shotgun (WGS) entry which is preliminary data.</text>
</comment>
<feature type="transmembrane region" description="Helical" evidence="1">
    <location>
        <begin position="120"/>
        <end position="143"/>
    </location>
</feature>
<feature type="transmembrane region" description="Helical" evidence="1">
    <location>
        <begin position="203"/>
        <end position="228"/>
    </location>
</feature>
<evidence type="ECO:0000256" key="1">
    <source>
        <dbReference type="SAM" id="Phobius"/>
    </source>
</evidence>
<keyword evidence="3" id="KW-1185">Reference proteome</keyword>
<feature type="transmembrane region" description="Helical" evidence="1">
    <location>
        <begin position="155"/>
        <end position="174"/>
    </location>
</feature>
<gene>
    <name evidence="2" type="ORF">BJ878DRAFT_517762</name>
</gene>
<evidence type="ECO:0000313" key="2">
    <source>
        <dbReference type="EMBL" id="KAG9242010.1"/>
    </source>
</evidence>
<name>A0A9P8CCV9_9HELO</name>
<accession>A0A9P8CCV9</accession>
<dbReference type="Proteomes" id="UP000887226">
    <property type="component" value="Unassembled WGS sequence"/>
</dbReference>
<reference evidence="2" key="1">
    <citation type="journal article" date="2021" name="IMA Fungus">
        <title>Genomic characterization of three marine fungi, including Emericellopsis atlantica sp. nov. with signatures of a generalist lifestyle and marine biomass degradation.</title>
        <authorList>
            <person name="Hagestad O.C."/>
            <person name="Hou L."/>
            <person name="Andersen J.H."/>
            <person name="Hansen E.H."/>
            <person name="Altermark B."/>
            <person name="Li C."/>
            <person name="Kuhnert E."/>
            <person name="Cox R.J."/>
            <person name="Crous P.W."/>
            <person name="Spatafora J.W."/>
            <person name="Lail K."/>
            <person name="Amirebrahimi M."/>
            <person name="Lipzen A."/>
            <person name="Pangilinan J."/>
            <person name="Andreopoulos W."/>
            <person name="Hayes R.D."/>
            <person name="Ng V."/>
            <person name="Grigoriev I.V."/>
            <person name="Jackson S.A."/>
            <person name="Sutton T.D.S."/>
            <person name="Dobson A.D.W."/>
            <person name="Rama T."/>
        </authorList>
    </citation>
    <scope>NUCLEOTIDE SEQUENCE</scope>
    <source>
        <strain evidence="2">TRa3180A</strain>
    </source>
</reference>
<dbReference type="EMBL" id="MU254124">
    <property type="protein sequence ID" value="KAG9242010.1"/>
    <property type="molecule type" value="Genomic_DNA"/>
</dbReference>
<sequence length="239" mass="27494">MTKYKTFPLDCKHSSTTNFARFKDPRITRLEQKHKLLFYLSCFALGVAVLALSFAGYIYYTLRSPALEIGYNTGYLSMIVNRIRRLEGAVNAHKAADALRILAATNTMEKMPGVACSVSIFGFIVNRVILQLGAMVSFFSVLIPHLCRILFFANFEYLEICFYTIGAGSFTYYMRDDIHYAICPDHNLHKPCGRLRHWRAMVLFWGVMWIVLYVDVHVWLYGLCLVALRVAEALFPRFQ</sequence>
<protein>
    <submittedName>
        <fullName evidence="2">Uncharacterized protein</fullName>
    </submittedName>
</protein>
<proteinExistence type="predicted"/>
<keyword evidence="1" id="KW-0472">Membrane</keyword>
<keyword evidence="1" id="KW-0812">Transmembrane</keyword>
<evidence type="ECO:0000313" key="3">
    <source>
        <dbReference type="Proteomes" id="UP000887226"/>
    </source>
</evidence>
<feature type="transmembrane region" description="Helical" evidence="1">
    <location>
        <begin position="36"/>
        <end position="60"/>
    </location>
</feature>